<dbReference type="AlphaFoldDB" id="A0A0A9BCQ5"/>
<reference evidence="1" key="2">
    <citation type="journal article" date="2015" name="Data Brief">
        <title>Shoot transcriptome of the giant reed, Arundo donax.</title>
        <authorList>
            <person name="Barrero R.A."/>
            <person name="Guerrero F.D."/>
            <person name="Moolhuijzen P."/>
            <person name="Goolsby J.A."/>
            <person name="Tidwell J."/>
            <person name="Bellgard S.E."/>
            <person name="Bellgard M.I."/>
        </authorList>
    </citation>
    <scope>NUCLEOTIDE SEQUENCE</scope>
    <source>
        <tissue evidence="1">Shoot tissue taken approximately 20 cm above the soil surface</tissue>
    </source>
</reference>
<dbReference type="EMBL" id="GBRH01236146">
    <property type="protein sequence ID" value="JAD61749.1"/>
    <property type="molecule type" value="Transcribed_RNA"/>
</dbReference>
<evidence type="ECO:0000313" key="1">
    <source>
        <dbReference type="EMBL" id="JAD61749.1"/>
    </source>
</evidence>
<organism evidence="1">
    <name type="scientific">Arundo donax</name>
    <name type="common">Giant reed</name>
    <name type="synonym">Donax arundinaceus</name>
    <dbReference type="NCBI Taxonomy" id="35708"/>
    <lineage>
        <taxon>Eukaryota</taxon>
        <taxon>Viridiplantae</taxon>
        <taxon>Streptophyta</taxon>
        <taxon>Embryophyta</taxon>
        <taxon>Tracheophyta</taxon>
        <taxon>Spermatophyta</taxon>
        <taxon>Magnoliopsida</taxon>
        <taxon>Liliopsida</taxon>
        <taxon>Poales</taxon>
        <taxon>Poaceae</taxon>
        <taxon>PACMAD clade</taxon>
        <taxon>Arundinoideae</taxon>
        <taxon>Arundineae</taxon>
        <taxon>Arundo</taxon>
    </lineage>
</organism>
<sequence>MEEDVGDLDPTHPALLHAQQPFSQILSSAFLPDQGAVFPGGACDKGSVNNQDALRVRNKDLLPGDKEYSKDMFTIAFFKGIEEAAKFLPARHRRQVG</sequence>
<protein>
    <submittedName>
        <fullName evidence="1">Uncharacterized protein</fullName>
    </submittedName>
</protein>
<name>A0A0A9BCQ5_ARUDO</name>
<proteinExistence type="predicted"/>
<reference evidence="1" key="1">
    <citation type="submission" date="2014-09" db="EMBL/GenBank/DDBJ databases">
        <authorList>
            <person name="Magalhaes I.L.F."/>
            <person name="Oliveira U."/>
            <person name="Santos F.R."/>
            <person name="Vidigal T.H.D.A."/>
            <person name="Brescovit A.D."/>
            <person name="Santos A.J."/>
        </authorList>
    </citation>
    <scope>NUCLEOTIDE SEQUENCE</scope>
    <source>
        <tissue evidence="1">Shoot tissue taken approximately 20 cm above the soil surface</tissue>
    </source>
</reference>
<accession>A0A0A9BCQ5</accession>